<reference evidence="4 5" key="1">
    <citation type="submission" date="2021-12" db="EMBL/GenBank/DDBJ databases">
        <title>Genome sequence of Kibdelosporangium philippinense ATCC 49844.</title>
        <authorList>
            <person name="Fedorov E.A."/>
            <person name="Omeragic M."/>
            <person name="Shalygina K.F."/>
            <person name="Maclea K.S."/>
        </authorList>
    </citation>
    <scope>NUCLEOTIDE SEQUENCE [LARGE SCALE GENOMIC DNA]</scope>
    <source>
        <strain evidence="4 5">ATCC 49844</strain>
    </source>
</reference>
<evidence type="ECO:0000313" key="4">
    <source>
        <dbReference type="EMBL" id="MCE7006756.1"/>
    </source>
</evidence>
<dbReference type="SUPFAM" id="SSF48452">
    <property type="entry name" value="TPR-like"/>
    <property type="match status" value="1"/>
</dbReference>
<evidence type="ECO:0000313" key="5">
    <source>
        <dbReference type="Proteomes" id="UP001521150"/>
    </source>
</evidence>
<keyword evidence="2" id="KW-0067">ATP-binding</keyword>
<dbReference type="InterPro" id="IPR016032">
    <property type="entry name" value="Sig_transdc_resp-reg_C-effctor"/>
</dbReference>
<dbReference type="Pfam" id="PF00196">
    <property type="entry name" value="GerE"/>
    <property type="match status" value="1"/>
</dbReference>
<evidence type="ECO:0000259" key="3">
    <source>
        <dbReference type="PROSITE" id="PS50043"/>
    </source>
</evidence>
<dbReference type="InterPro" id="IPR036388">
    <property type="entry name" value="WH-like_DNA-bd_sf"/>
</dbReference>
<dbReference type="Gene3D" id="1.25.40.10">
    <property type="entry name" value="Tetratricopeptide repeat domain"/>
    <property type="match status" value="1"/>
</dbReference>
<proteinExistence type="predicted"/>
<evidence type="ECO:0000256" key="1">
    <source>
        <dbReference type="ARBA" id="ARBA00022741"/>
    </source>
</evidence>
<dbReference type="PROSITE" id="PS50043">
    <property type="entry name" value="HTH_LUXR_2"/>
    <property type="match status" value="1"/>
</dbReference>
<dbReference type="Pfam" id="PF13191">
    <property type="entry name" value="AAA_16"/>
    <property type="match status" value="1"/>
</dbReference>
<dbReference type="InterPro" id="IPR027417">
    <property type="entry name" value="P-loop_NTPase"/>
</dbReference>
<dbReference type="InterPro" id="IPR011990">
    <property type="entry name" value="TPR-like_helical_dom_sf"/>
</dbReference>
<organism evidence="4 5">
    <name type="scientific">Kibdelosporangium philippinense</name>
    <dbReference type="NCBI Taxonomy" id="211113"/>
    <lineage>
        <taxon>Bacteria</taxon>
        <taxon>Bacillati</taxon>
        <taxon>Actinomycetota</taxon>
        <taxon>Actinomycetes</taxon>
        <taxon>Pseudonocardiales</taxon>
        <taxon>Pseudonocardiaceae</taxon>
        <taxon>Kibdelosporangium</taxon>
    </lineage>
</organism>
<dbReference type="PROSITE" id="PS00622">
    <property type="entry name" value="HTH_LUXR_1"/>
    <property type="match status" value="1"/>
</dbReference>
<gene>
    <name evidence="4" type="ORF">LWC34_28595</name>
</gene>
<dbReference type="EMBL" id="JAJVCN010000002">
    <property type="protein sequence ID" value="MCE7006756.1"/>
    <property type="molecule type" value="Genomic_DNA"/>
</dbReference>
<dbReference type="PRINTS" id="PR00038">
    <property type="entry name" value="HTHLUXR"/>
</dbReference>
<dbReference type="InterPro" id="IPR041664">
    <property type="entry name" value="AAA_16"/>
</dbReference>
<dbReference type="RefSeq" id="WP_233728193.1">
    <property type="nucleotide sequence ID" value="NZ_JAJVCN010000002.1"/>
</dbReference>
<dbReference type="InterPro" id="IPR000792">
    <property type="entry name" value="Tscrpt_reg_LuxR_C"/>
</dbReference>
<dbReference type="Gene3D" id="1.10.10.10">
    <property type="entry name" value="Winged helix-like DNA-binding domain superfamily/Winged helix DNA-binding domain"/>
    <property type="match status" value="1"/>
</dbReference>
<feature type="domain" description="HTH luxR-type" evidence="3">
    <location>
        <begin position="844"/>
        <end position="909"/>
    </location>
</feature>
<dbReference type="SUPFAM" id="SSF52540">
    <property type="entry name" value="P-loop containing nucleoside triphosphate hydrolases"/>
    <property type="match status" value="1"/>
</dbReference>
<dbReference type="CDD" id="cd06170">
    <property type="entry name" value="LuxR_C_like"/>
    <property type="match status" value="1"/>
</dbReference>
<keyword evidence="5" id="KW-1185">Reference proteome</keyword>
<name>A0ABS8ZG04_9PSEU</name>
<sequence length="909" mass="97345">MTLIGRADEVARFQATLDRLGTKPWVIEVVGEPGIGKSHLLDEMRVHAVHHGMLVLGSRSTERSRQVPFSTITKALTEHVRPADLGKSQRAALAPLFPQLGPRTGDVERYRVHRAIRALLESLAKPAGLVLLLDDLHWVDDGTAELLAHLLRHPPAGPVLLVLAYRPAQASAQVTAAIDQAVRDGDAERIMLDALTVDQFAEILGEDIPPERSEALHQASGGNPFYLRLLTTPPSGTAPASLLDELTGLSPVTRLVAWSAAVAGDPFEPGLVAAIAALNTTDTLEALDDLMARDLVRADDERRLRFRHPLVRQITYLDGDEVWTRLAHGRAAAELARRDAPVAVRAHHTALAARAGDLDAISTLVRAAASTMRETPAAAAHWLGVALDLLPDGQPQLRQRLLTMTGHAMAITGRLVEGRELLRSALAELPREDEETRRTAATLCGMVERLLGNYETGRSVLLAEMPDGTHTIGSARLKLEVILNSVVRGEFGQDIDLLDEVLDFAHRSADRVLEAATLTLRSWASYLGGDLASSFASCDAAKELFDGLPDGEIGEWIDLAAWLSHTEGFLDRFDDALRHADRGIALAMNTGRQYVLPHLLVSRAVLLRWLGRLEEADRDAQACASLALDQGSEPFRGAALLVASRSRLAAGDLAGAAEAARSAVEGPGDALSFPPGSARYSAAVVTDQLDRTDVVLDLLGGPELPKTDLYSRPIRYEELARLDLAAGNADRAKEWAWRAEQTIHPDLPMRVGLAYLAAANAGLGTGENRVAKAKALAAIEAFEQVAMRFDAGRAHLASGRASAALGESAEAVGELEKAAALLTATGAPVLAAQAARELRQLGRRAAGSETLTAREQQIAELVASGNSNRQIAETLVISERTVGTHLTRIYAKLGVSSRAALAAQHTRGG</sequence>
<keyword evidence="1" id="KW-0547">Nucleotide-binding</keyword>
<dbReference type="Proteomes" id="UP001521150">
    <property type="component" value="Unassembled WGS sequence"/>
</dbReference>
<accession>A0ABS8ZG04</accession>
<dbReference type="SMART" id="SM00421">
    <property type="entry name" value="HTH_LUXR"/>
    <property type="match status" value="1"/>
</dbReference>
<dbReference type="PANTHER" id="PTHR16305">
    <property type="entry name" value="TESTICULAR SOLUBLE ADENYLYL CYCLASE"/>
    <property type="match status" value="1"/>
</dbReference>
<comment type="caution">
    <text evidence="4">The sequence shown here is derived from an EMBL/GenBank/DDBJ whole genome shotgun (WGS) entry which is preliminary data.</text>
</comment>
<dbReference type="SUPFAM" id="SSF46894">
    <property type="entry name" value="C-terminal effector domain of the bipartite response regulators"/>
    <property type="match status" value="1"/>
</dbReference>
<evidence type="ECO:0000256" key="2">
    <source>
        <dbReference type="ARBA" id="ARBA00022840"/>
    </source>
</evidence>
<protein>
    <submittedName>
        <fullName evidence="4">AAA family ATPase</fullName>
    </submittedName>
</protein>
<dbReference type="PANTHER" id="PTHR16305:SF35">
    <property type="entry name" value="TRANSCRIPTIONAL ACTIVATOR DOMAIN"/>
    <property type="match status" value="1"/>
</dbReference>